<feature type="transmembrane region" description="Helical" evidence="8">
    <location>
        <begin position="383"/>
        <end position="406"/>
    </location>
</feature>
<dbReference type="AlphaFoldDB" id="A0A2U9R8A2"/>
<feature type="domain" description="Ammonium transporter AmtB-like" evidence="9">
    <location>
        <begin position="78"/>
        <end position="477"/>
    </location>
</feature>
<comment type="similarity">
    <text evidence="2">Belongs to the ammonia transporter channel (TC 1.A.11.2) family.</text>
</comment>
<evidence type="ECO:0000313" key="10">
    <source>
        <dbReference type="EMBL" id="AWU77635.1"/>
    </source>
</evidence>
<dbReference type="InterPro" id="IPR018047">
    <property type="entry name" value="Ammonium_transpt_CS"/>
</dbReference>
<dbReference type="InterPro" id="IPR024041">
    <property type="entry name" value="NH4_transpt_AmtB-like_dom"/>
</dbReference>
<feature type="transmembrane region" description="Helical" evidence="8">
    <location>
        <begin position="267"/>
        <end position="284"/>
    </location>
</feature>
<feature type="transmembrane region" description="Helical" evidence="8">
    <location>
        <begin position="75"/>
        <end position="95"/>
    </location>
</feature>
<dbReference type="RefSeq" id="XP_029323112.1">
    <property type="nucleotide sequence ID" value="XM_029467252.1"/>
</dbReference>
<dbReference type="STRING" id="4909.A0A2U9R8A2"/>
<keyword evidence="7" id="KW-0924">Ammonia transport</keyword>
<evidence type="ECO:0000256" key="1">
    <source>
        <dbReference type="ARBA" id="ARBA00004141"/>
    </source>
</evidence>
<comment type="subcellular location">
    <subcellularLocation>
        <location evidence="1">Membrane</location>
        <topology evidence="1">Multi-pass membrane protein</topology>
    </subcellularLocation>
</comment>
<dbReference type="InterPro" id="IPR001905">
    <property type="entry name" value="Ammonium_transpt"/>
</dbReference>
<dbReference type="InterPro" id="IPR029020">
    <property type="entry name" value="Ammonium/urea_transptr"/>
</dbReference>
<evidence type="ECO:0000256" key="6">
    <source>
        <dbReference type="ARBA" id="ARBA00023136"/>
    </source>
</evidence>
<proteinExistence type="inferred from homology"/>
<evidence type="ECO:0000256" key="7">
    <source>
        <dbReference type="ARBA" id="ARBA00023177"/>
    </source>
</evidence>
<evidence type="ECO:0000256" key="8">
    <source>
        <dbReference type="SAM" id="Phobius"/>
    </source>
</evidence>
<evidence type="ECO:0000256" key="5">
    <source>
        <dbReference type="ARBA" id="ARBA00022989"/>
    </source>
</evidence>
<feature type="transmembrane region" description="Helical" evidence="8">
    <location>
        <begin position="107"/>
        <end position="130"/>
    </location>
</feature>
<evidence type="ECO:0000313" key="11">
    <source>
        <dbReference type="Proteomes" id="UP000249293"/>
    </source>
</evidence>
<feature type="transmembrane region" description="Helical" evidence="8">
    <location>
        <begin position="164"/>
        <end position="184"/>
    </location>
</feature>
<dbReference type="PANTHER" id="PTHR43029:SF3">
    <property type="entry name" value="AMMONIUM TRANSPORTER 3"/>
    <property type="match status" value="1"/>
</dbReference>
<feature type="transmembrane region" description="Helical" evidence="8">
    <location>
        <begin position="426"/>
        <end position="451"/>
    </location>
</feature>
<dbReference type="EMBL" id="CP028776">
    <property type="protein sequence ID" value="AWU77635.1"/>
    <property type="molecule type" value="Genomic_DNA"/>
</dbReference>
<dbReference type="KEGG" id="pkz:C5L36_0D03670"/>
<dbReference type="PROSITE" id="PS01219">
    <property type="entry name" value="AMMONIUM_TRANSP"/>
    <property type="match status" value="1"/>
</dbReference>
<keyword evidence="11" id="KW-1185">Reference proteome</keyword>
<dbReference type="Gene3D" id="1.10.3430.10">
    <property type="entry name" value="Ammonium transporter AmtB like domains"/>
    <property type="match status" value="1"/>
</dbReference>
<name>A0A2U9R8A2_PICKU</name>
<organism evidence="10 11">
    <name type="scientific">Pichia kudriavzevii</name>
    <name type="common">Yeast</name>
    <name type="synonym">Issatchenkia orientalis</name>
    <dbReference type="NCBI Taxonomy" id="4909"/>
    <lineage>
        <taxon>Eukaryota</taxon>
        <taxon>Fungi</taxon>
        <taxon>Dikarya</taxon>
        <taxon>Ascomycota</taxon>
        <taxon>Saccharomycotina</taxon>
        <taxon>Pichiomycetes</taxon>
        <taxon>Pichiales</taxon>
        <taxon>Pichiaceae</taxon>
        <taxon>Pichia</taxon>
    </lineage>
</organism>
<accession>A0A2U9R8A2</accession>
<reference evidence="10 11" key="1">
    <citation type="submission" date="2018-06" db="EMBL/GenBank/DDBJ databases">
        <title>Population genomics shows no distinction between pathogenic Candida krusei and environmental Pichia kudriavzevii: One species, four names.</title>
        <authorList>
            <person name="Douglass A.P."/>
            <person name="Offei B."/>
            <person name="Braun-Galleani S."/>
            <person name="Coughlan A.Y."/>
            <person name="Martos A."/>
            <person name="Ortiz-Merino R.A."/>
            <person name="Byrne K.P."/>
            <person name="Wolfe K.H."/>
        </authorList>
    </citation>
    <scope>NUCLEOTIDE SEQUENCE [LARGE SCALE GENOMIC DNA]</scope>
    <source>
        <strain evidence="10 11">CBS573</strain>
    </source>
</reference>
<dbReference type="OrthoDB" id="534912at2759"/>
<dbReference type="VEuPathDB" id="FungiDB:C5L36_0D03670"/>
<dbReference type="GO" id="GO:0008519">
    <property type="term" value="F:ammonium channel activity"/>
    <property type="evidence" value="ECO:0007669"/>
    <property type="project" value="InterPro"/>
</dbReference>
<dbReference type="Proteomes" id="UP000249293">
    <property type="component" value="Chromosome 4"/>
</dbReference>
<keyword evidence="4 8" id="KW-0812">Transmembrane</keyword>
<dbReference type="GeneID" id="40385464"/>
<dbReference type="GO" id="GO:0005886">
    <property type="term" value="C:plasma membrane"/>
    <property type="evidence" value="ECO:0007669"/>
    <property type="project" value="TreeGrafter"/>
</dbReference>
<gene>
    <name evidence="10" type="ORF">C5L36_0D03670</name>
</gene>
<feature type="transmembrane region" description="Helical" evidence="8">
    <location>
        <begin position="351"/>
        <end position="371"/>
    </location>
</feature>
<dbReference type="SUPFAM" id="SSF111352">
    <property type="entry name" value="Ammonium transporter"/>
    <property type="match status" value="1"/>
</dbReference>
<keyword evidence="3" id="KW-0813">Transport</keyword>
<evidence type="ECO:0000256" key="2">
    <source>
        <dbReference type="ARBA" id="ARBA00005887"/>
    </source>
</evidence>
<keyword evidence="6 8" id="KW-0472">Membrane</keyword>
<dbReference type="Pfam" id="PF00909">
    <property type="entry name" value="Ammonium_transp"/>
    <property type="match status" value="1"/>
</dbReference>
<evidence type="ECO:0000256" key="3">
    <source>
        <dbReference type="ARBA" id="ARBA00022448"/>
    </source>
</evidence>
<evidence type="ECO:0000256" key="4">
    <source>
        <dbReference type="ARBA" id="ARBA00022692"/>
    </source>
</evidence>
<feature type="transmembrane region" description="Helical" evidence="8">
    <location>
        <begin position="191"/>
        <end position="211"/>
    </location>
</feature>
<evidence type="ECO:0000259" key="9">
    <source>
        <dbReference type="Pfam" id="PF00909"/>
    </source>
</evidence>
<keyword evidence="5 8" id="KW-1133">Transmembrane helix</keyword>
<protein>
    <recommendedName>
        <fullName evidence="9">Ammonium transporter AmtB-like domain-containing protein</fullName>
    </recommendedName>
</protein>
<sequence>MVHVYLTEACMCVDIDIDIDIYNVHLPQLSPQDSCQGSHSRLELIVIHLPSNTSSIMAANALANDTSTLNMVDTAYELFCTVGVMILTPAIGMFYGGTLKRKNIIQILMQSYLVTAVISLQWFFLGYSLAVSTSSSHVMGNLSLGAIPNLGMGPYFEGGTIPSIVYFTFSAFFPIATVQIFVGAIAERSRLLPSLILGFLWTTVVYCPLAYSTWNGNGWLLNLGALDFAGGGPVHIASGITSLTYSYFIGPRKVWKNKGAEHEPENTIITFIGVSFIWFSWLCFNSGTLGAVNVRTGYILTNTQLAASAAMVSFVAVDYAFTRKWSLIAACEGAVSGLVNITPSCGFYTPYWAVITSIFVGAVCRLCYNFNEASHIDDTTRSFVIHGIGGILGSICLGVFASPTIAATDGATVIEGGWIYHHWKQMGYQFAGWVSISVWSAGATYILCFIIDKIPGCQMRADDEIENIGTDIFEMAERDPLCFLSLDRNTNNDIEVGSSGELKNNEEKGKLGVAVYEV</sequence>
<dbReference type="PANTHER" id="PTHR43029">
    <property type="entry name" value="AMMONIUM TRANSPORTER MEP2"/>
    <property type="match status" value="1"/>
</dbReference>